<dbReference type="RefSeq" id="WP_011865678.1">
    <property type="nucleotide sequence ID" value="NC_009092.1"/>
</dbReference>
<dbReference type="STRING" id="323850.Shew_1880"/>
<dbReference type="PROSITE" id="PS51257">
    <property type="entry name" value="PROKAR_LIPOPROTEIN"/>
    <property type="match status" value="1"/>
</dbReference>
<accession>A3QE48</accession>
<gene>
    <name evidence="2" type="ordered locus">Shew_1880</name>
</gene>
<reference evidence="2 3" key="1">
    <citation type="submission" date="2007-03" db="EMBL/GenBank/DDBJ databases">
        <title>Complete sequence of Shewanella loihica PV-4.</title>
        <authorList>
            <consortium name="US DOE Joint Genome Institute"/>
            <person name="Copeland A."/>
            <person name="Lucas S."/>
            <person name="Lapidus A."/>
            <person name="Barry K."/>
            <person name="Detter J.C."/>
            <person name="Glavina del Rio T."/>
            <person name="Hammon N."/>
            <person name="Israni S."/>
            <person name="Dalin E."/>
            <person name="Tice H."/>
            <person name="Pitluck S."/>
            <person name="Chain P."/>
            <person name="Malfatti S."/>
            <person name="Shin M."/>
            <person name="Vergez L."/>
            <person name="Schmutz J."/>
            <person name="Larimer F."/>
            <person name="Land M."/>
            <person name="Hauser L."/>
            <person name="Kyrpides N."/>
            <person name="Mikhailova N."/>
            <person name="Romine M.F."/>
            <person name="Serres G."/>
            <person name="Fredrickson J."/>
            <person name="Tiedje J."/>
            <person name="Richardson P."/>
        </authorList>
    </citation>
    <scope>NUCLEOTIDE SEQUENCE [LARGE SCALE GENOMIC DNA]</scope>
    <source>
        <strain evidence="3">ATCC BAA-1088 / PV-4</strain>
    </source>
</reference>
<name>A3QE48_SHELP</name>
<evidence type="ECO:0000313" key="2">
    <source>
        <dbReference type="EMBL" id="ABO23746.1"/>
    </source>
</evidence>
<dbReference type="eggNOG" id="COG0810">
    <property type="taxonomic scope" value="Bacteria"/>
</dbReference>
<evidence type="ECO:0008006" key="4">
    <source>
        <dbReference type="Google" id="ProtNLM"/>
    </source>
</evidence>
<dbReference type="OrthoDB" id="6267160at2"/>
<keyword evidence="1" id="KW-0732">Signal</keyword>
<organism evidence="2 3">
    <name type="scientific">Shewanella loihica (strain ATCC BAA-1088 / PV-4)</name>
    <dbReference type="NCBI Taxonomy" id="323850"/>
    <lineage>
        <taxon>Bacteria</taxon>
        <taxon>Pseudomonadati</taxon>
        <taxon>Pseudomonadota</taxon>
        <taxon>Gammaproteobacteria</taxon>
        <taxon>Alteromonadales</taxon>
        <taxon>Shewanellaceae</taxon>
        <taxon>Shewanella</taxon>
    </lineage>
</organism>
<dbReference type="Proteomes" id="UP000001558">
    <property type="component" value="Chromosome"/>
</dbReference>
<proteinExistence type="predicted"/>
<protein>
    <recommendedName>
        <fullName evidence="4">TonB family protein</fullName>
    </recommendedName>
</protein>
<sequence length="146" mass="16097" precursor="true">MSKNLFAGVLLTLALTACSSTQNTPGNSESVNNTLLAGNLLEVSGENLSDYWKPKSTKPVMLKSRPKWIPKGMGQFSYHVVIDSEGNEVSKTLVSSSPEGWMTQARLNKMPKVRYLASDDNPEHLPVKALLTSKVMPRHLIESQQQ</sequence>
<dbReference type="HOGENOM" id="CLU_1884362_0_0_6"/>
<dbReference type="KEGG" id="slo:Shew_1880"/>
<keyword evidence="3" id="KW-1185">Reference proteome</keyword>
<dbReference type="EMBL" id="CP000606">
    <property type="protein sequence ID" value="ABO23746.1"/>
    <property type="molecule type" value="Genomic_DNA"/>
</dbReference>
<feature type="chain" id="PRO_5002657240" description="TonB family protein" evidence="1">
    <location>
        <begin position="20"/>
        <end position="146"/>
    </location>
</feature>
<evidence type="ECO:0000256" key="1">
    <source>
        <dbReference type="SAM" id="SignalP"/>
    </source>
</evidence>
<feature type="signal peptide" evidence="1">
    <location>
        <begin position="1"/>
        <end position="19"/>
    </location>
</feature>
<evidence type="ECO:0000313" key="3">
    <source>
        <dbReference type="Proteomes" id="UP000001558"/>
    </source>
</evidence>
<dbReference type="AlphaFoldDB" id="A3QE48"/>